<organism evidence="1 2">
    <name type="scientific">Halorussus caseinilyticus</name>
    <dbReference type="NCBI Taxonomy" id="3034025"/>
    <lineage>
        <taxon>Archaea</taxon>
        <taxon>Methanobacteriati</taxon>
        <taxon>Methanobacteriota</taxon>
        <taxon>Stenosarchaea group</taxon>
        <taxon>Halobacteria</taxon>
        <taxon>Halobacteriales</taxon>
        <taxon>Haladaptataceae</taxon>
        <taxon>Halorussus</taxon>
    </lineage>
</organism>
<dbReference type="InterPro" id="IPR055944">
    <property type="entry name" value="DUF7522"/>
</dbReference>
<dbReference type="EMBL" id="JBHSZH010000005">
    <property type="protein sequence ID" value="MFC7081021.1"/>
    <property type="molecule type" value="Genomic_DNA"/>
</dbReference>
<accession>A0ABD5WQN7</accession>
<reference evidence="1 2" key="1">
    <citation type="journal article" date="2019" name="Int. J. Syst. Evol. Microbiol.">
        <title>The Global Catalogue of Microorganisms (GCM) 10K type strain sequencing project: providing services to taxonomists for standard genome sequencing and annotation.</title>
        <authorList>
            <consortium name="The Broad Institute Genomics Platform"/>
            <consortium name="The Broad Institute Genome Sequencing Center for Infectious Disease"/>
            <person name="Wu L."/>
            <person name="Ma J."/>
        </authorList>
    </citation>
    <scope>NUCLEOTIDE SEQUENCE [LARGE SCALE GENOMIC DNA]</scope>
    <source>
        <strain evidence="1 2">DT72</strain>
    </source>
</reference>
<protein>
    <submittedName>
        <fullName evidence="1">Uncharacterized protein</fullName>
    </submittedName>
</protein>
<sequence length="123" mass="13721">MDSASAQALTDALSGALGDGLRTVAVGNVSVPEYEIIYMRPDIDELYTEEMRENILQEIVFEHIAEARNEDLFPPLAGLEYTVRIYEQGMNLVGWTDDTALFVGLDPDEELLPTAIEVCRQEL</sequence>
<dbReference type="RefSeq" id="WP_276281082.1">
    <property type="nucleotide sequence ID" value="NZ_CP119809.1"/>
</dbReference>
<dbReference type="GeneID" id="79302260"/>
<proteinExistence type="predicted"/>
<comment type="caution">
    <text evidence="1">The sequence shown here is derived from an EMBL/GenBank/DDBJ whole genome shotgun (WGS) entry which is preliminary data.</text>
</comment>
<keyword evidence="2" id="KW-1185">Reference proteome</keyword>
<evidence type="ECO:0000313" key="1">
    <source>
        <dbReference type="EMBL" id="MFC7081021.1"/>
    </source>
</evidence>
<dbReference type="AlphaFoldDB" id="A0ABD5WQN7"/>
<dbReference type="Pfam" id="PF24366">
    <property type="entry name" value="DUF7522"/>
    <property type="match status" value="1"/>
</dbReference>
<gene>
    <name evidence="1" type="ORF">ACFQJ6_13810</name>
</gene>
<dbReference type="Proteomes" id="UP001596407">
    <property type="component" value="Unassembled WGS sequence"/>
</dbReference>
<evidence type="ECO:0000313" key="2">
    <source>
        <dbReference type="Proteomes" id="UP001596407"/>
    </source>
</evidence>
<name>A0ABD5WQN7_9EURY</name>